<dbReference type="NCBIfam" id="TIGR00090">
    <property type="entry name" value="rsfS_iojap_ybeB"/>
    <property type="match status" value="1"/>
</dbReference>
<dbReference type="Proteomes" id="UP000282106">
    <property type="component" value="Unassembled WGS sequence"/>
</dbReference>
<evidence type="ECO:0000256" key="1">
    <source>
        <dbReference type="ARBA" id="ARBA00010574"/>
    </source>
</evidence>
<dbReference type="GO" id="GO:0042256">
    <property type="term" value="P:cytosolic ribosome assembly"/>
    <property type="evidence" value="ECO:0007669"/>
    <property type="project" value="UniProtKB-UniRule"/>
</dbReference>
<evidence type="ECO:0000313" key="5">
    <source>
        <dbReference type="Proteomes" id="UP000282106"/>
    </source>
</evidence>
<organism evidence="4 5">
    <name type="scientific">Stagnimonas aquatica</name>
    <dbReference type="NCBI Taxonomy" id="2689987"/>
    <lineage>
        <taxon>Bacteria</taxon>
        <taxon>Pseudomonadati</taxon>
        <taxon>Pseudomonadota</taxon>
        <taxon>Gammaproteobacteria</taxon>
        <taxon>Nevskiales</taxon>
        <taxon>Nevskiaceae</taxon>
        <taxon>Stagnimonas</taxon>
    </lineage>
</organism>
<dbReference type="GO" id="GO:0017148">
    <property type="term" value="P:negative regulation of translation"/>
    <property type="evidence" value="ECO:0007669"/>
    <property type="project" value="UniProtKB-UniRule"/>
</dbReference>
<dbReference type="PANTHER" id="PTHR21043">
    <property type="entry name" value="IOJAP SUPERFAMILY ORTHOLOG"/>
    <property type="match status" value="1"/>
</dbReference>
<dbReference type="GO" id="GO:0005737">
    <property type="term" value="C:cytoplasm"/>
    <property type="evidence" value="ECO:0007669"/>
    <property type="project" value="UniProtKB-SubCell"/>
</dbReference>
<reference evidence="4 5" key="1">
    <citation type="submission" date="2018-10" db="EMBL/GenBank/DDBJ databases">
        <authorList>
            <person name="Chen W.-M."/>
        </authorList>
    </citation>
    <scope>NUCLEOTIDE SEQUENCE [LARGE SCALE GENOMIC DNA]</scope>
    <source>
        <strain evidence="4 5">THS-13</strain>
    </source>
</reference>
<evidence type="ECO:0000256" key="3">
    <source>
        <dbReference type="SAM" id="MobiDB-lite"/>
    </source>
</evidence>
<feature type="region of interest" description="Disordered" evidence="3">
    <location>
        <begin position="134"/>
        <end position="210"/>
    </location>
</feature>
<dbReference type="Pfam" id="PF02410">
    <property type="entry name" value="RsfS"/>
    <property type="match status" value="1"/>
</dbReference>
<dbReference type="InterPro" id="IPR004394">
    <property type="entry name" value="Iojap/RsfS/C7orf30"/>
</dbReference>
<dbReference type="HAMAP" id="MF_01477">
    <property type="entry name" value="Iojap_RsfS"/>
    <property type="match status" value="1"/>
</dbReference>
<gene>
    <name evidence="2 4" type="primary">rsfS</name>
    <name evidence="4" type="ORF">ED208_01620</name>
</gene>
<dbReference type="InParanoid" id="A0A3N0VKM1"/>
<accession>A0A3N0VKM1</accession>
<comment type="subcellular location">
    <subcellularLocation>
        <location evidence="2">Cytoplasm</location>
    </subcellularLocation>
</comment>
<dbReference type="InterPro" id="IPR043519">
    <property type="entry name" value="NT_sf"/>
</dbReference>
<keyword evidence="2" id="KW-0678">Repressor</keyword>
<feature type="compositionally biased region" description="Basic residues" evidence="3">
    <location>
        <begin position="185"/>
        <end position="210"/>
    </location>
</feature>
<dbReference type="AlphaFoldDB" id="A0A3N0VKM1"/>
<protein>
    <recommendedName>
        <fullName evidence="2">Ribosomal silencing factor RsfS</fullName>
    </recommendedName>
</protein>
<evidence type="ECO:0000256" key="2">
    <source>
        <dbReference type="HAMAP-Rule" id="MF_01477"/>
    </source>
</evidence>
<keyword evidence="2" id="KW-0963">Cytoplasm</keyword>
<comment type="function">
    <text evidence="2">Functions as a ribosomal silencing factor. Interacts with ribosomal protein uL14 (rplN), blocking formation of intersubunit bridge B8. Prevents association of the 30S and 50S ribosomal subunits and the formation of functional ribosomes, thus repressing translation.</text>
</comment>
<feature type="compositionally biased region" description="Low complexity" evidence="3">
    <location>
        <begin position="137"/>
        <end position="184"/>
    </location>
</feature>
<keyword evidence="2" id="KW-0810">Translation regulation</keyword>
<proteinExistence type="inferred from homology"/>
<comment type="caution">
    <text evidence="4">The sequence shown here is derived from an EMBL/GenBank/DDBJ whole genome shotgun (WGS) entry which is preliminary data.</text>
</comment>
<comment type="similarity">
    <text evidence="1 2">Belongs to the Iojap/RsfS family.</text>
</comment>
<name>A0A3N0VKM1_9GAMM</name>
<sequence>MNTNQLTKLAVGALEDVKGVDIQVIDVSGLTSVTDHLVIATGTSSRHVKALADSVIEKALEAGVRPLSSQGLEQGEWALVDLNGVVVHTLQASARAHYQLEKLWDLGQPKPVLDEPKPAKAKVKSKAKAPVKKAAVKKAVPARKAVAPQKSAPAKKAAPVTKTAASKSAAKSAAKSAPKPLSKLVAKKAAVKKPAAKKAVAKKPAAKKAR</sequence>
<dbReference type="PANTHER" id="PTHR21043:SF0">
    <property type="entry name" value="MITOCHONDRIAL ASSEMBLY OF RIBOSOMAL LARGE SUBUNIT PROTEIN 1"/>
    <property type="match status" value="1"/>
</dbReference>
<comment type="subunit">
    <text evidence="2">Interacts with ribosomal protein uL14 (rplN).</text>
</comment>
<evidence type="ECO:0000313" key="4">
    <source>
        <dbReference type="EMBL" id="ROH93250.1"/>
    </source>
</evidence>
<keyword evidence="5" id="KW-1185">Reference proteome</keyword>
<dbReference type="SUPFAM" id="SSF81301">
    <property type="entry name" value="Nucleotidyltransferase"/>
    <property type="match status" value="1"/>
</dbReference>
<dbReference type="Gene3D" id="3.30.460.10">
    <property type="entry name" value="Beta Polymerase, domain 2"/>
    <property type="match status" value="1"/>
</dbReference>
<dbReference type="EMBL" id="RJVO01000001">
    <property type="protein sequence ID" value="ROH93250.1"/>
    <property type="molecule type" value="Genomic_DNA"/>
</dbReference>
<dbReference type="GO" id="GO:0043023">
    <property type="term" value="F:ribosomal large subunit binding"/>
    <property type="evidence" value="ECO:0007669"/>
    <property type="project" value="TreeGrafter"/>
</dbReference>
<dbReference type="GO" id="GO:0090071">
    <property type="term" value="P:negative regulation of ribosome biogenesis"/>
    <property type="evidence" value="ECO:0007669"/>
    <property type="project" value="UniProtKB-UniRule"/>
</dbReference>